<protein>
    <submittedName>
        <fullName evidence="4">Transcriptional regulator</fullName>
    </submittedName>
</protein>
<feature type="domain" description="HTH cro/C1-type" evidence="3">
    <location>
        <begin position="16"/>
        <end position="72"/>
    </location>
</feature>
<dbReference type="InterPro" id="IPR010982">
    <property type="entry name" value="Lambda_DNA-bd_dom_sf"/>
</dbReference>
<dbReference type="SMART" id="SM00530">
    <property type="entry name" value="HTH_XRE"/>
    <property type="match status" value="1"/>
</dbReference>
<evidence type="ECO:0000259" key="3">
    <source>
        <dbReference type="SMART" id="SM00530"/>
    </source>
</evidence>
<dbReference type="CDD" id="cd00093">
    <property type="entry name" value="HTH_XRE"/>
    <property type="match status" value="1"/>
</dbReference>
<evidence type="ECO:0000313" key="5">
    <source>
        <dbReference type="Proteomes" id="UP001152519"/>
    </source>
</evidence>
<feature type="region of interest" description="Disordered" evidence="1">
    <location>
        <begin position="411"/>
        <end position="443"/>
    </location>
</feature>
<feature type="compositionally biased region" description="Low complexity" evidence="1">
    <location>
        <begin position="113"/>
        <end position="128"/>
    </location>
</feature>
<accession>A0A9W4DRP8</accession>
<dbReference type="RefSeq" id="WP_251491527.1">
    <property type="nucleotide sequence ID" value="NZ_CAJSLV010000059.1"/>
</dbReference>
<feature type="compositionally biased region" description="Low complexity" evidence="1">
    <location>
        <begin position="92"/>
        <end position="105"/>
    </location>
</feature>
<keyword evidence="5" id="KW-1185">Reference proteome</keyword>
<name>A0A9W4DRP8_9ACTN</name>
<keyword evidence="2" id="KW-0812">Transmembrane</keyword>
<organism evidence="4 5">
    <name type="scientific">Actinacidiphila cocklensis</name>
    <dbReference type="NCBI Taxonomy" id="887465"/>
    <lineage>
        <taxon>Bacteria</taxon>
        <taxon>Bacillati</taxon>
        <taxon>Actinomycetota</taxon>
        <taxon>Actinomycetes</taxon>
        <taxon>Kitasatosporales</taxon>
        <taxon>Streptomycetaceae</taxon>
        <taxon>Actinacidiphila</taxon>
    </lineage>
</organism>
<comment type="caution">
    <text evidence="4">The sequence shown here is derived from an EMBL/GenBank/DDBJ whole genome shotgun (WGS) entry which is preliminary data.</text>
</comment>
<reference evidence="4" key="1">
    <citation type="submission" date="2021-05" db="EMBL/GenBank/DDBJ databases">
        <authorList>
            <person name="Arsene-Ploetze F."/>
        </authorList>
    </citation>
    <scope>NUCLEOTIDE SEQUENCE</scope>
    <source>
        <strain evidence="4">DSM 42138</strain>
    </source>
</reference>
<dbReference type="Pfam" id="PF13560">
    <property type="entry name" value="HTH_31"/>
    <property type="match status" value="1"/>
</dbReference>
<sequence length="443" mass="45882">MSGEAGATEAEEFATLLRELKDRSGLSYGALAKRVHMSASTLHRYCSGGAVPGEYAPLDRLARVCRATPQEVVELHRRWVLADAARRPRVDPPAAAPDAAAAPEEAAAEPAEEPAAAGEGPAQGGSAEPAPPDEPVVVHVPPSPVRPRRRRTVLVTSAAVAAVLVAASLLARPLWKGEGNGTGGQQAAGAAATSATTGAQEPRGTPSPSGRSRTPSAPAPTTAPTTAPATKGAVPAKGGSGQGTPAVPLTVSTRPYVYDSPCDQRFLVDKAPGQVGPFPDEQDAPRWVSANGAVAAGGQQVALTVQGRPGADTVVLEALHVDVASKHAPLAWNDYTMSQCGGMVDTKSFDLDLDKGSPTLAVKNGQRDFPYKVSESDPEVFYVTVHTTGYDVRWTLGLDWSSGDRHGTVRIDDHGAPFRTSADTGRPQYGYPPGGGDWIPPTG</sequence>
<feature type="transmembrane region" description="Helical" evidence="2">
    <location>
        <begin position="153"/>
        <end position="175"/>
    </location>
</feature>
<dbReference type="GO" id="GO:0003677">
    <property type="term" value="F:DNA binding"/>
    <property type="evidence" value="ECO:0007669"/>
    <property type="project" value="InterPro"/>
</dbReference>
<feature type="region of interest" description="Disordered" evidence="1">
    <location>
        <begin position="89"/>
        <end position="148"/>
    </location>
</feature>
<proteinExistence type="predicted"/>
<dbReference type="InterPro" id="IPR001387">
    <property type="entry name" value="Cro/C1-type_HTH"/>
</dbReference>
<gene>
    <name evidence="4" type="ORF">SCOCK_30004</name>
</gene>
<keyword evidence="2" id="KW-0472">Membrane</keyword>
<dbReference type="EMBL" id="CAJSLV010000059">
    <property type="protein sequence ID" value="CAG6394771.1"/>
    <property type="molecule type" value="Genomic_DNA"/>
</dbReference>
<dbReference type="Gene3D" id="1.10.260.40">
    <property type="entry name" value="lambda repressor-like DNA-binding domains"/>
    <property type="match status" value="1"/>
</dbReference>
<feature type="region of interest" description="Disordered" evidence="1">
    <location>
        <begin position="180"/>
        <end position="248"/>
    </location>
</feature>
<dbReference type="Proteomes" id="UP001152519">
    <property type="component" value="Unassembled WGS sequence"/>
</dbReference>
<evidence type="ECO:0000313" key="4">
    <source>
        <dbReference type="EMBL" id="CAG6394771.1"/>
    </source>
</evidence>
<keyword evidence="2" id="KW-1133">Transmembrane helix</keyword>
<evidence type="ECO:0000256" key="1">
    <source>
        <dbReference type="SAM" id="MobiDB-lite"/>
    </source>
</evidence>
<dbReference type="AlphaFoldDB" id="A0A9W4DRP8"/>
<evidence type="ECO:0000256" key="2">
    <source>
        <dbReference type="SAM" id="Phobius"/>
    </source>
</evidence>
<feature type="compositionally biased region" description="Low complexity" evidence="1">
    <location>
        <begin position="187"/>
        <end position="236"/>
    </location>
</feature>
<dbReference type="SUPFAM" id="SSF47413">
    <property type="entry name" value="lambda repressor-like DNA-binding domains"/>
    <property type="match status" value="1"/>
</dbReference>